<keyword evidence="3" id="KW-1003">Cell membrane</keyword>
<accession>A0A0W0F8L9</accession>
<keyword evidence="8" id="KW-0170">Cobalt</keyword>
<evidence type="ECO:0000256" key="13">
    <source>
        <dbReference type="ARBA" id="ARBA00048494"/>
    </source>
</evidence>
<evidence type="ECO:0000256" key="8">
    <source>
        <dbReference type="ARBA" id="ARBA00023285"/>
    </source>
</evidence>
<keyword evidence="11" id="KW-0624">Polysaccharide degradation</keyword>
<keyword evidence="10" id="KW-0961">Cell wall biogenesis/degradation</keyword>
<evidence type="ECO:0000259" key="15">
    <source>
        <dbReference type="PROSITE" id="PS51677"/>
    </source>
</evidence>
<dbReference type="GO" id="GO:0000272">
    <property type="term" value="P:polysaccharide catabolic process"/>
    <property type="evidence" value="ECO:0007669"/>
    <property type="project" value="UniProtKB-KW"/>
</dbReference>
<dbReference type="InterPro" id="IPR002509">
    <property type="entry name" value="NODB_dom"/>
</dbReference>
<evidence type="ECO:0000313" key="16">
    <source>
        <dbReference type="EMBL" id="KTB32648.1"/>
    </source>
</evidence>
<protein>
    <recommendedName>
        <fullName evidence="12">chitin deacetylase</fullName>
        <ecNumber evidence="12">3.5.1.41</ecNumber>
    </recommendedName>
</protein>
<dbReference type="EC" id="3.5.1.41" evidence="12"/>
<dbReference type="PROSITE" id="PS51677">
    <property type="entry name" value="NODB"/>
    <property type="match status" value="1"/>
</dbReference>
<dbReference type="SUPFAM" id="SSF88713">
    <property type="entry name" value="Glycoside hydrolase/deacetylase"/>
    <property type="match status" value="1"/>
</dbReference>
<comment type="subcellular location">
    <subcellularLocation>
        <location evidence="2">Cell membrane</location>
        <topology evidence="2">Lipid-anchor</topology>
        <topology evidence="2">GPI-anchor</topology>
    </subcellularLocation>
</comment>
<comment type="cofactor">
    <cofactor evidence="1">
        <name>Co(2+)</name>
        <dbReference type="ChEBI" id="CHEBI:48828"/>
    </cofactor>
</comment>
<evidence type="ECO:0000256" key="12">
    <source>
        <dbReference type="ARBA" id="ARBA00024056"/>
    </source>
</evidence>
<evidence type="ECO:0000256" key="5">
    <source>
        <dbReference type="ARBA" id="ARBA00023024"/>
    </source>
</evidence>
<dbReference type="InterPro" id="IPR050248">
    <property type="entry name" value="Polysacc_deacetylase_ArnD"/>
</dbReference>
<evidence type="ECO:0000256" key="14">
    <source>
        <dbReference type="SAM" id="SignalP"/>
    </source>
</evidence>
<evidence type="ECO:0000256" key="4">
    <source>
        <dbReference type="ARBA" id="ARBA00022622"/>
    </source>
</evidence>
<comment type="catalytic activity">
    <reaction evidence="13">
        <text>[(1-&gt;4)-N-acetyl-beta-D-glucosaminyl](n) + n H2O = chitosan + n acetate</text>
        <dbReference type="Rhea" id="RHEA:10464"/>
        <dbReference type="Rhea" id="RHEA-COMP:9593"/>
        <dbReference type="Rhea" id="RHEA-COMP:9597"/>
        <dbReference type="ChEBI" id="CHEBI:15377"/>
        <dbReference type="ChEBI" id="CHEBI:17029"/>
        <dbReference type="ChEBI" id="CHEBI:30089"/>
        <dbReference type="ChEBI" id="CHEBI:57704"/>
        <dbReference type="EC" id="3.5.1.41"/>
    </reaction>
    <physiologicalReaction direction="left-to-right" evidence="13">
        <dbReference type="Rhea" id="RHEA:10465"/>
    </physiologicalReaction>
</comment>
<dbReference type="CDD" id="cd10952">
    <property type="entry name" value="CE4_MrCDA_like"/>
    <property type="match status" value="1"/>
</dbReference>
<evidence type="ECO:0000313" key="17">
    <source>
        <dbReference type="Proteomes" id="UP000054988"/>
    </source>
</evidence>
<dbReference type="GO" id="GO:0004099">
    <property type="term" value="F:chitin deacetylase activity"/>
    <property type="evidence" value="ECO:0007669"/>
    <property type="project" value="UniProtKB-EC"/>
</dbReference>
<dbReference type="GO" id="GO:0098552">
    <property type="term" value="C:side of membrane"/>
    <property type="evidence" value="ECO:0007669"/>
    <property type="project" value="UniProtKB-KW"/>
</dbReference>
<feature type="chain" id="PRO_5006901562" description="chitin deacetylase" evidence="14">
    <location>
        <begin position="22"/>
        <end position="412"/>
    </location>
</feature>
<evidence type="ECO:0000256" key="9">
    <source>
        <dbReference type="ARBA" id="ARBA00023288"/>
    </source>
</evidence>
<feature type="signal peptide" evidence="14">
    <location>
        <begin position="1"/>
        <end position="21"/>
    </location>
</feature>
<dbReference type="InterPro" id="IPR011330">
    <property type="entry name" value="Glyco_hydro/deAcase_b/a-brl"/>
</dbReference>
<organism evidence="16 17">
    <name type="scientific">Moniliophthora roreri</name>
    <name type="common">Frosty pod rot fungus</name>
    <name type="synonym">Monilia roreri</name>
    <dbReference type="NCBI Taxonomy" id="221103"/>
    <lineage>
        <taxon>Eukaryota</taxon>
        <taxon>Fungi</taxon>
        <taxon>Dikarya</taxon>
        <taxon>Basidiomycota</taxon>
        <taxon>Agaricomycotina</taxon>
        <taxon>Agaricomycetes</taxon>
        <taxon>Agaricomycetidae</taxon>
        <taxon>Agaricales</taxon>
        <taxon>Marasmiineae</taxon>
        <taxon>Marasmiaceae</taxon>
        <taxon>Moniliophthora</taxon>
    </lineage>
</organism>
<dbReference type="GO" id="GO:0006032">
    <property type="term" value="P:chitin catabolic process"/>
    <property type="evidence" value="ECO:0007669"/>
    <property type="project" value="UniProtKB-KW"/>
</dbReference>
<evidence type="ECO:0000256" key="10">
    <source>
        <dbReference type="ARBA" id="ARBA00023316"/>
    </source>
</evidence>
<dbReference type="GO" id="GO:0005886">
    <property type="term" value="C:plasma membrane"/>
    <property type="evidence" value="ECO:0007669"/>
    <property type="project" value="UniProtKB-SubCell"/>
</dbReference>
<dbReference type="PANTHER" id="PTHR10587">
    <property type="entry name" value="GLYCOSYL TRANSFERASE-RELATED"/>
    <property type="match status" value="1"/>
</dbReference>
<keyword evidence="7" id="KW-0119">Carbohydrate metabolism</keyword>
<gene>
    <name evidence="16" type="ORF">WG66_14802</name>
</gene>
<dbReference type="GO" id="GO:0071555">
    <property type="term" value="P:cell wall organization"/>
    <property type="evidence" value="ECO:0007669"/>
    <property type="project" value="UniProtKB-KW"/>
</dbReference>
<proteinExistence type="predicted"/>
<name>A0A0W0F8L9_MONRR</name>
<dbReference type="PANTHER" id="PTHR10587:SF98">
    <property type="entry name" value="CHITIN DEACETYLASE"/>
    <property type="match status" value="1"/>
</dbReference>
<dbReference type="Pfam" id="PF01522">
    <property type="entry name" value="Polysacc_deac_1"/>
    <property type="match status" value="1"/>
</dbReference>
<evidence type="ECO:0000256" key="11">
    <source>
        <dbReference type="ARBA" id="ARBA00023326"/>
    </source>
</evidence>
<dbReference type="Proteomes" id="UP000054988">
    <property type="component" value="Unassembled WGS sequence"/>
</dbReference>
<reference evidence="16 17" key="1">
    <citation type="submission" date="2015-12" db="EMBL/GenBank/DDBJ databases">
        <title>Draft genome sequence of Moniliophthora roreri, the causal agent of frosty pod rot of cacao.</title>
        <authorList>
            <person name="Aime M.C."/>
            <person name="Diaz-Valderrama J.R."/>
            <person name="Kijpornyongpan T."/>
            <person name="Phillips-Mora W."/>
        </authorList>
    </citation>
    <scope>NUCLEOTIDE SEQUENCE [LARGE SCALE GENOMIC DNA]</scope>
    <source>
        <strain evidence="16 17">MCA 2952</strain>
    </source>
</reference>
<keyword evidence="5" id="KW-0146">Chitin degradation</keyword>
<keyword evidence="4" id="KW-0325">Glycoprotein</keyword>
<dbReference type="AlphaFoldDB" id="A0A0W0F8L9"/>
<evidence type="ECO:0000256" key="2">
    <source>
        <dbReference type="ARBA" id="ARBA00004609"/>
    </source>
</evidence>
<keyword evidence="4" id="KW-0336">GPI-anchor</keyword>
<keyword evidence="6" id="KW-0472">Membrane</keyword>
<evidence type="ECO:0000256" key="3">
    <source>
        <dbReference type="ARBA" id="ARBA00022475"/>
    </source>
</evidence>
<keyword evidence="14" id="KW-0732">Signal</keyword>
<evidence type="ECO:0000256" key="1">
    <source>
        <dbReference type="ARBA" id="ARBA00001941"/>
    </source>
</evidence>
<evidence type="ECO:0000256" key="7">
    <source>
        <dbReference type="ARBA" id="ARBA00023277"/>
    </source>
</evidence>
<feature type="domain" description="NodB homology" evidence="15">
    <location>
        <begin position="131"/>
        <end position="332"/>
    </location>
</feature>
<dbReference type="eggNOG" id="ENOG502QSK3">
    <property type="taxonomic scope" value="Eukaryota"/>
</dbReference>
<keyword evidence="9" id="KW-0449">Lipoprotein</keyword>
<dbReference type="Gene3D" id="3.20.20.370">
    <property type="entry name" value="Glycoside hydrolase/deacetylase"/>
    <property type="match status" value="1"/>
</dbReference>
<comment type="caution">
    <text evidence="16">The sequence shown here is derived from an EMBL/GenBank/DDBJ whole genome shotgun (WGS) entry which is preliminary data.</text>
</comment>
<dbReference type="EMBL" id="LATX01002209">
    <property type="protein sequence ID" value="KTB32648.1"/>
    <property type="molecule type" value="Genomic_DNA"/>
</dbReference>
<evidence type="ECO:0000256" key="6">
    <source>
        <dbReference type="ARBA" id="ARBA00023136"/>
    </source>
</evidence>
<sequence length="412" mass="45209">MYRNTILKSILLALSLNSVVAQEQDPTASQATTTDPNECQTYPFPLITEHQAEFPESGKKATILSNDSVARAKWEQISAAGTIPQIVPKPTSGGAGKYDPNDPDCWWTYNGCTTPKREGVPPDVAIVPEPSTLGYGFDDGPFCGHNAFYDYLKSQNQKATMYFIGSNVYDWPLEAQRALTDGHEICIHTWSHPYMTSLQNEDVFAEMYYAHHLSALQIVKLVVGVTSTCWRPPYGDIDDRVRAIAAALGLQTIMWEYDSEDADVGTSGVTKADVDKSYQGFIATAKNGSFTSQGAILLEHEVDNFTISKAMEYYPQLKEAFTFLTPVGVALNKTKPYLETDYSLPSFEQYIAGLTTVSPSMSVSSEAVTPTGSPLPVETASSDLSNGTSARMIRDTMYTFIMIGLFSVVAFL</sequence>
<dbReference type="GO" id="GO:0009272">
    <property type="term" value="P:fungal-type cell wall biogenesis"/>
    <property type="evidence" value="ECO:0007669"/>
    <property type="project" value="UniProtKB-ARBA"/>
</dbReference>